<feature type="domain" description="Amine oxidase" evidence="1">
    <location>
        <begin position="92"/>
        <end position="314"/>
    </location>
</feature>
<dbReference type="SUPFAM" id="SSF51905">
    <property type="entry name" value="FAD/NAD(P)-binding domain"/>
    <property type="match status" value="1"/>
</dbReference>
<sequence>MAFDVVIVGGGMSGIMAARTLKEQGIHSVVIVEKSRSVGGRMATRRVGEGRADHGAQFFTVRSEWFQQHVQKWIENNWVERWFGDPYPRYKGIGGMNALAKQLGEGLDVMLQTKIKKIEETEKGIMLTSEEGKDIYAKAVIVTAPVPQTMELLKQSRLMYDEDVLQSLTSIHFNPCFVGLITMKSESTLPKSGHLDQSLPIEVERIVNHMKKGISQIPVISIYMTGQWSRMHFHESDEVILEKIKKVVSPYLSVNDMVATQLKRWRFAEATSVLPFPFLQVTHHRAVYIAGDACLHKNDQAGRTRLESAFLSGVAVGNELAQKLRR</sequence>
<dbReference type="InterPro" id="IPR036188">
    <property type="entry name" value="FAD/NAD-bd_sf"/>
</dbReference>
<dbReference type="Gene3D" id="3.90.660.10">
    <property type="match status" value="1"/>
</dbReference>
<accession>A0ABS2QRN9</accession>
<dbReference type="Proteomes" id="UP000809829">
    <property type="component" value="Unassembled WGS sequence"/>
</dbReference>
<reference evidence="2 3" key="1">
    <citation type="submission" date="2021-01" db="EMBL/GenBank/DDBJ databases">
        <title>Genomic Encyclopedia of Type Strains, Phase IV (KMG-IV): sequencing the most valuable type-strain genomes for metagenomic binning, comparative biology and taxonomic classification.</title>
        <authorList>
            <person name="Goeker M."/>
        </authorList>
    </citation>
    <scope>NUCLEOTIDE SEQUENCE [LARGE SCALE GENOMIC DNA]</scope>
    <source>
        <strain evidence="2 3">DSM 104297</strain>
    </source>
</reference>
<organism evidence="2 3">
    <name type="scientific">Priestia iocasae</name>
    <dbReference type="NCBI Taxonomy" id="2291674"/>
    <lineage>
        <taxon>Bacteria</taxon>
        <taxon>Bacillati</taxon>
        <taxon>Bacillota</taxon>
        <taxon>Bacilli</taxon>
        <taxon>Bacillales</taxon>
        <taxon>Bacillaceae</taxon>
        <taxon>Priestia</taxon>
    </lineage>
</organism>
<dbReference type="PRINTS" id="PR00420">
    <property type="entry name" value="RNGMNOXGNASE"/>
</dbReference>
<protein>
    <submittedName>
        <fullName evidence="2">NAD/FAD-dependent oxidoreductase</fullName>
    </submittedName>
</protein>
<comment type="caution">
    <text evidence="2">The sequence shown here is derived from an EMBL/GenBank/DDBJ whole genome shotgun (WGS) entry which is preliminary data.</text>
</comment>
<dbReference type="Pfam" id="PF13450">
    <property type="entry name" value="NAD_binding_8"/>
    <property type="match status" value="1"/>
</dbReference>
<dbReference type="Gene3D" id="3.50.50.60">
    <property type="entry name" value="FAD/NAD(P)-binding domain"/>
    <property type="match status" value="1"/>
</dbReference>
<evidence type="ECO:0000313" key="2">
    <source>
        <dbReference type="EMBL" id="MBM7702130.1"/>
    </source>
</evidence>
<name>A0ABS2QRN9_9BACI</name>
<evidence type="ECO:0000259" key="1">
    <source>
        <dbReference type="Pfam" id="PF01593"/>
    </source>
</evidence>
<dbReference type="PANTHER" id="PTHR16128">
    <property type="entry name" value="FAD/NAD(P)-BINDING OXIDOREDUCTASE FAMILY PROTEIN"/>
    <property type="match status" value="1"/>
</dbReference>
<dbReference type="PANTHER" id="PTHR16128:SF5">
    <property type="entry name" value="FAD_NAD(P)-BINDING OXIDOREDUCTASE FAMILY PROTEIN"/>
    <property type="match status" value="1"/>
</dbReference>
<dbReference type="Pfam" id="PF01593">
    <property type="entry name" value="Amino_oxidase"/>
    <property type="match status" value="1"/>
</dbReference>
<gene>
    <name evidence="2" type="ORF">JOC83_000956</name>
</gene>
<dbReference type="EMBL" id="JAFBFC010000001">
    <property type="protein sequence ID" value="MBM7702130.1"/>
    <property type="molecule type" value="Genomic_DNA"/>
</dbReference>
<keyword evidence="3" id="KW-1185">Reference proteome</keyword>
<proteinExistence type="predicted"/>
<dbReference type="InterPro" id="IPR002937">
    <property type="entry name" value="Amino_oxidase"/>
</dbReference>
<dbReference type="RefSeq" id="WP_205184455.1">
    <property type="nucleotide sequence ID" value="NZ_JAFBFC010000001.1"/>
</dbReference>
<evidence type="ECO:0000313" key="3">
    <source>
        <dbReference type="Proteomes" id="UP000809829"/>
    </source>
</evidence>